<accession>A0A6B0U5Y0</accession>
<dbReference type="PROSITE" id="PS51257">
    <property type="entry name" value="PROKAR_LIPOPROTEIN"/>
    <property type="match status" value="1"/>
</dbReference>
<organism evidence="1 2">
    <name type="scientific">Oceanomicrobium pacificus</name>
    <dbReference type="NCBI Taxonomy" id="2692916"/>
    <lineage>
        <taxon>Bacteria</taxon>
        <taxon>Pseudomonadati</taxon>
        <taxon>Pseudomonadota</taxon>
        <taxon>Alphaproteobacteria</taxon>
        <taxon>Rhodobacterales</taxon>
        <taxon>Paracoccaceae</taxon>
        <taxon>Oceanomicrobium</taxon>
    </lineage>
</organism>
<sequence>MNRIMTNRTDTGRRIAMLAGLGLAAAILVACSPYAGVSVGASFGSDGLYLSPHVGVGVSIF</sequence>
<dbReference type="Proteomes" id="UP000436016">
    <property type="component" value="Unassembled WGS sequence"/>
</dbReference>
<evidence type="ECO:0000313" key="1">
    <source>
        <dbReference type="EMBL" id="MXU66301.1"/>
    </source>
</evidence>
<protein>
    <submittedName>
        <fullName evidence="1">Uncharacterized protein</fullName>
    </submittedName>
</protein>
<evidence type="ECO:0000313" key="2">
    <source>
        <dbReference type="Proteomes" id="UP000436016"/>
    </source>
</evidence>
<dbReference type="RefSeq" id="WP_160855658.1">
    <property type="nucleotide sequence ID" value="NZ_WUWG01000005.1"/>
</dbReference>
<gene>
    <name evidence="1" type="ORF">GSH16_12685</name>
</gene>
<dbReference type="AlphaFoldDB" id="A0A6B0U5Y0"/>
<proteinExistence type="predicted"/>
<dbReference type="EMBL" id="WUWG01000005">
    <property type="protein sequence ID" value="MXU66301.1"/>
    <property type="molecule type" value="Genomic_DNA"/>
</dbReference>
<keyword evidence="2" id="KW-1185">Reference proteome</keyword>
<reference evidence="1 2" key="1">
    <citation type="submission" date="2019-12" db="EMBL/GenBank/DDBJ databases">
        <title>Strain KN286 was isolated from seawater, which was collected from Caroline Seamount in the tropical western Pacific.</title>
        <authorList>
            <person name="Wang Q."/>
        </authorList>
    </citation>
    <scope>NUCLEOTIDE SEQUENCE [LARGE SCALE GENOMIC DNA]</scope>
    <source>
        <strain evidence="1 2">KN286</strain>
    </source>
</reference>
<name>A0A6B0U5Y0_9RHOB</name>
<comment type="caution">
    <text evidence="1">The sequence shown here is derived from an EMBL/GenBank/DDBJ whole genome shotgun (WGS) entry which is preliminary data.</text>
</comment>